<dbReference type="SUPFAM" id="SSF50044">
    <property type="entry name" value="SH3-domain"/>
    <property type="match status" value="1"/>
</dbReference>
<dbReference type="AlphaFoldDB" id="A0A8H7TCM7"/>
<protein>
    <recommendedName>
        <fullName evidence="3">SH3 domain-containing protein</fullName>
    </recommendedName>
</protein>
<evidence type="ECO:0000256" key="2">
    <source>
        <dbReference type="PROSITE-ProRule" id="PRU00192"/>
    </source>
</evidence>
<dbReference type="Gene3D" id="2.30.30.40">
    <property type="entry name" value="SH3 Domains"/>
    <property type="match status" value="1"/>
</dbReference>
<feature type="domain" description="SH3" evidence="3">
    <location>
        <begin position="34"/>
        <end position="98"/>
    </location>
</feature>
<dbReference type="PROSITE" id="PS50002">
    <property type="entry name" value="SH3"/>
    <property type="match status" value="1"/>
</dbReference>
<evidence type="ECO:0000259" key="3">
    <source>
        <dbReference type="PROSITE" id="PS50002"/>
    </source>
</evidence>
<dbReference type="OrthoDB" id="3562430at2759"/>
<sequence>MARGTAPSPPINTVYPLPRGTYPRNDASEMVLKHRGFLCRAFQPFVGDHGLKERDVKMGEQLLIIMGKRDAGWLSVSNHESQGGNGWVPATYLERYDPDNDPLVYYDKRFPADKTPLYIYNPIARPPNDKTTIFRLAELLRPFCAEADFSGYHGLYEIGIKNLKKYGNQHPS</sequence>
<dbReference type="InterPro" id="IPR001452">
    <property type="entry name" value="SH3_domain"/>
</dbReference>
<reference evidence="4" key="1">
    <citation type="submission" date="2021-02" db="EMBL/GenBank/DDBJ databases">
        <title>Genome sequence Cadophora malorum strain M34.</title>
        <authorList>
            <person name="Stefanovic E."/>
            <person name="Vu D."/>
            <person name="Scully C."/>
            <person name="Dijksterhuis J."/>
            <person name="Roader J."/>
            <person name="Houbraken J."/>
        </authorList>
    </citation>
    <scope>NUCLEOTIDE SEQUENCE</scope>
    <source>
        <strain evidence="4">M34</strain>
    </source>
</reference>
<proteinExistence type="predicted"/>
<accession>A0A8H7TCM7</accession>
<organism evidence="4 5">
    <name type="scientific">Cadophora malorum</name>
    <dbReference type="NCBI Taxonomy" id="108018"/>
    <lineage>
        <taxon>Eukaryota</taxon>
        <taxon>Fungi</taxon>
        <taxon>Dikarya</taxon>
        <taxon>Ascomycota</taxon>
        <taxon>Pezizomycotina</taxon>
        <taxon>Leotiomycetes</taxon>
        <taxon>Helotiales</taxon>
        <taxon>Ploettnerulaceae</taxon>
        <taxon>Cadophora</taxon>
    </lineage>
</organism>
<gene>
    <name evidence="4" type="ORF">IFR04_010485</name>
</gene>
<comment type="caution">
    <text evidence="4">The sequence shown here is derived from an EMBL/GenBank/DDBJ whole genome shotgun (WGS) entry which is preliminary data.</text>
</comment>
<keyword evidence="5" id="KW-1185">Reference proteome</keyword>
<dbReference type="EMBL" id="JAFJYH010000188">
    <property type="protein sequence ID" value="KAG4416376.1"/>
    <property type="molecule type" value="Genomic_DNA"/>
</dbReference>
<evidence type="ECO:0000313" key="5">
    <source>
        <dbReference type="Proteomes" id="UP000664132"/>
    </source>
</evidence>
<dbReference type="InterPro" id="IPR036028">
    <property type="entry name" value="SH3-like_dom_sf"/>
</dbReference>
<name>A0A8H7TCM7_9HELO</name>
<evidence type="ECO:0000313" key="4">
    <source>
        <dbReference type="EMBL" id="KAG4416376.1"/>
    </source>
</evidence>
<dbReference type="Proteomes" id="UP000664132">
    <property type="component" value="Unassembled WGS sequence"/>
</dbReference>
<keyword evidence="1 2" id="KW-0728">SH3 domain</keyword>
<evidence type="ECO:0000256" key="1">
    <source>
        <dbReference type="ARBA" id="ARBA00022443"/>
    </source>
</evidence>